<evidence type="ECO:0000313" key="1">
    <source>
        <dbReference type="EMBL" id="KAL0955660.1"/>
    </source>
</evidence>
<keyword evidence="2" id="KW-1185">Reference proteome</keyword>
<dbReference type="EMBL" id="JASNQZ010000006">
    <property type="protein sequence ID" value="KAL0955660.1"/>
    <property type="molecule type" value="Genomic_DNA"/>
</dbReference>
<comment type="caution">
    <text evidence="1">The sequence shown here is derived from an EMBL/GenBank/DDBJ whole genome shotgun (WGS) entry which is preliminary data.</text>
</comment>
<protein>
    <submittedName>
        <fullName evidence="1">Uncharacterized protein</fullName>
    </submittedName>
</protein>
<evidence type="ECO:0000313" key="2">
    <source>
        <dbReference type="Proteomes" id="UP001556367"/>
    </source>
</evidence>
<gene>
    <name evidence="1" type="ORF">HGRIS_001887</name>
</gene>
<name>A0ABR3JKI8_9AGAR</name>
<reference evidence="2" key="1">
    <citation type="submission" date="2024-06" db="EMBL/GenBank/DDBJ databases">
        <title>Multi-omics analyses provide insights into the biosynthesis of the anticancer antibiotic pleurotin in Hohenbuehelia grisea.</title>
        <authorList>
            <person name="Weaver J.A."/>
            <person name="Alberti F."/>
        </authorList>
    </citation>
    <scope>NUCLEOTIDE SEQUENCE [LARGE SCALE GENOMIC DNA]</scope>
    <source>
        <strain evidence="2">T-177</strain>
    </source>
</reference>
<sequence length="90" mass="9918">MLLNDCRLITTQKARAKILLSEMLNEVGERHRMLDGKEQEGTLAEALPYTTTRTDVMSGLQALAEANTGVIGEFSTMLIVGFTVEMMQPS</sequence>
<organism evidence="1 2">
    <name type="scientific">Hohenbuehelia grisea</name>
    <dbReference type="NCBI Taxonomy" id="104357"/>
    <lineage>
        <taxon>Eukaryota</taxon>
        <taxon>Fungi</taxon>
        <taxon>Dikarya</taxon>
        <taxon>Basidiomycota</taxon>
        <taxon>Agaricomycotina</taxon>
        <taxon>Agaricomycetes</taxon>
        <taxon>Agaricomycetidae</taxon>
        <taxon>Agaricales</taxon>
        <taxon>Pleurotineae</taxon>
        <taxon>Pleurotaceae</taxon>
        <taxon>Hohenbuehelia</taxon>
    </lineage>
</organism>
<accession>A0ABR3JKI8</accession>
<proteinExistence type="predicted"/>
<dbReference type="Proteomes" id="UP001556367">
    <property type="component" value="Unassembled WGS sequence"/>
</dbReference>